<dbReference type="InterPro" id="IPR041792">
    <property type="entry name" value="MPP_PAP"/>
</dbReference>
<evidence type="ECO:0000256" key="1">
    <source>
        <dbReference type="ARBA" id="ARBA00022729"/>
    </source>
</evidence>
<dbReference type="AlphaFoldDB" id="A0A9Q1HD93"/>
<comment type="catalytic activity">
    <reaction evidence="3">
        <text>a phosphate monoester + H2O = an alcohol + phosphate</text>
        <dbReference type="Rhea" id="RHEA:15017"/>
        <dbReference type="ChEBI" id="CHEBI:15377"/>
        <dbReference type="ChEBI" id="CHEBI:30879"/>
        <dbReference type="ChEBI" id="CHEBI:43474"/>
        <dbReference type="ChEBI" id="CHEBI:67140"/>
        <dbReference type="EC" id="3.1.3.2"/>
    </reaction>
</comment>
<evidence type="ECO:0000256" key="3">
    <source>
        <dbReference type="RuleBase" id="RU361203"/>
    </source>
</evidence>
<sequence length="533" mass="60114">MVMEVKGVIFFVTFLLPLLGPTRSGDVEKIADFGPSVKREQVEGKDGVSKGSEKKDGFISKETAEKLHILYGGIGPVLNPPGLSPMNPLPMSEPQETHKSVYRKTRGTRNVKRESKTEGTERNKPEQIHISYGETPAEMTVMWSTPLQGSSEVLYGKSRHKLDKHTEGDSTIFNLMNPQGLQYIHRVTLMGLTPDQKYYYLVKTGSEKSEILHFKTMKAGYDWSPTLLIFGDMGVVGGAPSLRILNKAARNGSIDAIIHVGDFAYDLHDEGGKVGDDFMNRIQYVASRIPYMTCVGNHEIAGGTFSHYRYRFSMPGVVWPAPISQLWYSFNMGLVHFISYSTEVHFTDGPVEEQLKWLRQDLNEANANRDKRPWVIAFGHRPMYCSNNDRDDCTKLNSVVREGFENLFYDAGVDIIIEAHEHSYERFWPMYQGKVSGKNYRNPQAPVHIIGGAAGCNEFDKVCVNPIFGPKGPWSAFRSWLPGLYGVGKLFAANATHLHWQQLLAVNSQTLDQFWIEQHHHGPFPHQDTGRLM</sequence>
<feature type="domain" description="Purple acid phosphatase C-terminal" evidence="6">
    <location>
        <begin position="445"/>
        <end position="513"/>
    </location>
</feature>
<dbReference type="InterPro" id="IPR015914">
    <property type="entry name" value="PAPs_N"/>
</dbReference>
<comment type="caution">
    <text evidence="8">The sequence shown here is derived from an EMBL/GenBank/DDBJ whole genome shotgun (WGS) entry which is preliminary data.</text>
</comment>
<dbReference type="Gene3D" id="2.60.40.380">
    <property type="entry name" value="Purple acid phosphatase-like, N-terminal"/>
    <property type="match status" value="1"/>
</dbReference>
<dbReference type="GO" id="GO:0003993">
    <property type="term" value="F:acid phosphatase activity"/>
    <property type="evidence" value="ECO:0007669"/>
    <property type="project" value="UniProtKB-EC"/>
</dbReference>
<accession>A0A9Q1HD93</accession>
<dbReference type="EC" id="3.1.3.2" evidence="3"/>
<dbReference type="InterPro" id="IPR004843">
    <property type="entry name" value="Calcineurin-like_PHP"/>
</dbReference>
<dbReference type="PANTHER" id="PTHR45867">
    <property type="entry name" value="PURPLE ACID PHOSPHATASE"/>
    <property type="match status" value="1"/>
</dbReference>
<dbReference type="SUPFAM" id="SSF49363">
    <property type="entry name" value="Purple acid phosphatase, N-terminal domain"/>
    <property type="match status" value="1"/>
</dbReference>
<name>A0A9Q1HD93_HOLLE</name>
<dbReference type="PANTHER" id="PTHR45867:SF10">
    <property type="entry name" value="PURPLE ACID PHOSPHATASE"/>
    <property type="match status" value="1"/>
</dbReference>
<dbReference type="SUPFAM" id="SSF56300">
    <property type="entry name" value="Metallo-dependent phosphatases"/>
    <property type="match status" value="1"/>
</dbReference>
<keyword evidence="9" id="KW-1185">Reference proteome</keyword>
<dbReference type="CDD" id="cd00839">
    <property type="entry name" value="MPP_PAPs"/>
    <property type="match status" value="1"/>
</dbReference>
<dbReference type="Proteomes" id="UP001152320">
    <property type="component" value="Chromosome 5"/>
</dbReference>
<keyword evidence="2" id="KW-0325">Glycoprotein</keyword>
<evidence type="ECO:0000259" key="6">
    <source>
        <dbReference type="Pfam" id="PF14008"/>
    </source>
</evidence>
<proteinExistence type="inferred from homology"/>
<evidence type="ECO:0000313" key="9">
    <source>
        <dbReference type="Proteomes" id="UP001152320"/>
    </source>
</evidence>
<keyword evidence="3" id="KW-0378">Hydrolase</keyword>
<evidence type="ECO:0000259" key="5">
    <source>
        <dbReference type="Pfam" id="PF00149"/>
    </source>
</evidence>
<dbReference type="InterPro" id="IPR025733">
    <property type="entry name" value="PAPs_C"/>
</dbReference>
<reference evidence="8" key="1">
    <citation type="submission" date="2021-10" db="EMBL/GenBank/DDBJ databases">
        <title>Tropical sea cucumber genome reveals ecological adaptation and Cuvierian tubules defense mechanism.</title>
        <authorList>
            <person name="Chen T."/>
        </authorList>
    </citation>
    <scope>NUCLEOTIDE SEQUENCE</scope>
    <source>
        <strain evidence="8">Nanhai2018</strain>
        <tissue evidence="8">Muscle</tissue>
    </source>
</reference>
<dbReference type="EMBL" id="JAIZAY010000005">
    <property type="protein sequence ID" value="KAJ8041909.1"/>
    <property type="molecule type" value="Genomic_DNA"/>
</dbReference>
<feature type="chain" id="PRO_5040536368" description="Purple acid phosphatase" evidence="3">
    <location>
        <begin position="25"/>
        <end position="533"/>
    </location>
</feature>
<dbReference type="Pfam" id="PF00149">
    <property type="entry name" value="Metallophos"/>
    <property type="match status" value="1"/>
</dbReference>
<dbReference type="InterPro" id="IPR029052">
    <property type="entry name" value="Metallo-depent_PP-like"/>
</dbReference>
<feature type="signal peptide" evidence="3">
    <location>
        <begin position="1"/>
        <end position="24"/>
    </location>
</feature>
<organism evidence="8 9">
    <name type="scientific">Holothuria leucospilota</name>
    <name type="common">Black long sea cucumber</name>
    <name type="synonym">Mertensiothuria leucospilota</name>
    <dbReference type="NCBI Taxonomy" id="206669"/>
    <lineage>
        <taxon>Eukaryota</taxon>
        <taxon>Metazoa</taxon>
        <taxon>Echinodermata</taxon>
        <taxon>Eleutherozoa</taxon>
        <taxon>Echinozoa</taxon>
        <taxon>Holothuroidea</taxon>
        <taxon>Aspidochirotacea</taxon>
        <taxon>Aspidochirotida</taxon>
        <taxon>Holothuriidae</taxon>
        <taxon>Holothuria</taxon>
    </lineage>
</organism>
<dbReference type="InterPro" id="IPR008963">
    <property type="entry name" value="Purple_acid_Pase-like_N"/>
</dbReference>
<gene>
    <name evidence="8" type="ORF">HOLleu_12840</name>
</gene>
<feature type="region of interest" description="Disordered" evidence="4">
    <location>
        <begin position="92"/>
        <end position="124"/>
    </location>
</feature>
<evidence type="ECO:0000256" key="4">
    <source>
        <dbReference type="SAM" id="MobiDB-lite"/>
    </source>
</evidence>
<dbReference type="OrthoDB" id="45007at2759"/>
<feature type="domain" description="Purple acid phosphatase N-terminal" evidence="7">
    <location>
        <begin position="125"/>
        <end position="216"/>
    </location>
</feature>
<feature type="domain" description="Calcineurin-like phosphoesterase" evidence="5">
    <location>
        <begin position="226"/>
        <end position="424"/>
    </location>
</feature>
<dbReference type="Gene3D" id="3.60.21.10">
    <property type="match status" value="1"/>
</dbReference>
<dbReference type="GO" id="GO:0046872">
    <property type="term" value="F:metal ion binding"/>
    <property type="evidence" value="ECO:0007669"/>
    <property type="project" value="InterPro"/>
</dbReference>
<protein>
    <recommendedName>
        <fullName evidence="3">Purple acid phosphatase</fullName>
        <ecNumber evidence="3">3.1.3.2</ecNumber>
    </recommendedName>
</protein>
<dbReference type="Pfam" id="PF16656">
    <property type="entry name" value="Pur_ac_phosph_N"/>
    <property type="match status" value="1"/>
</dbReference>
<evidence type="ECO:0000259" key="7">
    <source>
        <dbReference type="Pfam" id="PF16656"/>
    </source>
</evidence>
<comment type="similarity">
    <text evidence="3">Belongs to the metallophosphoesterase superfamily. Purple acid phosphatase family.</text>
</comment>
<feature type="compositionally biased region" description="Basic residues" evidence="4">
    <location>
        <begin position="100"/>
        <end position="110"/>
    </location>
</feature>
<dbReference type="Pfam" id="PF14008">
    <property type="entry name" value="Metallophos_C"/>
    <property type="match status" value="1"/>
</dbReference>
<evidence type="ECO:0000313" key="8">
    <source>
        <dbReference type="EMBL" id="KAJ8041909.1"/>
    </source>
</evidence>
<keyword evidence="1 3" id="KW-0732">Signal</keyword>
<feature type="compositionally biased region" description="Basic and acidic residues" evidence="4">
    <location>
        <begin position="111"/>
        <end position="124"/>
    </location>
</feature>
<evidence type="ECO:0000256" key="2">
    <source>
        <dbReference type="ARBA" id="ARBA00023180"/>
    </source>
</evidence>